<comment type="caution">
    <text evidence="6">The sequence shown here is derived from an EMBL/GenBank/DDBJ whole genome shotgun (WGS) entry which is preliminary data.</text>
</comment>
<accession>A0A4Y7TDV6</accession>
<dbReference type="InterPro" id="IPR050763">
    <property type="entry name" value="ABC_transporter_ATP-binding"/>
</dbReference>
<dbReference type="InterPro" id="IPR003439">
    <property type="entry name" value="ABC_transporter-like_ATP-bd"/>
</dbReference>
<dbReference type="Proteomes" id="UP000298030">
    <property type="component" value="Unassembled WGS sequence"/>
</dbReference>
<keyword evidence="4" id="KW-0067">ATP-binding</keyword>
<evidence type="ECO:0000256" key="1">
    <source>
        <dbReference type="ARBA" id="ARBA00005417"/>
    </source>
</evidence>
<evidence type="ECO:0000256" key="2">
    <source>
        <dbReference type="ARBA" id="ARBA00022448"/>
    </source>
</evidence>
<sequence>MLNLATHQAHAEGTTYLVCILSKADKGIPSRSLAKSLGCWRGRGCGDPYLAFLLESYLYDPRPPTKAQKEVTEPPAENSAISVCHLNKVFCSSGWNPNVNDLSFDIPKTGIFVILGSNGAGKSTALGILSGLDGQTAGDIIFEGGRRRPRRGTSGIVPQKNVLFSPLYSKHLSTLRKAAASRSFSAL</sequence>
<dbReference type="Pfam" id="PF00005">
    <property type="entry name" value="ABC_tran"/>
    <property type="match status" value="1"/>
</dbReference>
<dbReference type="GO" id="GO:0016887">
    <property type="term" value="F:ATP hydrolysis activity"/>
    <property type="evidence" value="ECO:0007669"/>
    <property type="project" value="InterPro"/>
</dbReference>
<protein>
    <recommendedName>
        <fullName evidence="5">ABC transporter domain-containing protein</fullName>
    </recommendedName>
</protein>
<comment type="similarity">
    <text evidence="1">Belongs to the ABC transporter superfamily.</text>
</comment>
<evidence type="ECO:0000313" key="7">
    <source>
        <dbReference type="Proteomes" id="UP000298030"/>
    </source>
</evidence>
<dbReference type="OrthoDB" id="8061355at2759"/>
<dbReference type="InterPro" id="IPR027417">
    <property type="entry name" value="P-loop_NTPase"/>
</dbReference>
<organism evidence="6 7">
    <name type="scientific">Coprinellus micaceus</name>
    <name type="common">Glistening ink-cap mushroom</name>
    <name type="synonym">Coprinus micaceus</name>
    <dbReference type="NCBI Taxonomy" id="71717"/>
    <lineage>
        <taxon>Eukaryota</taxon>
        <taxon>Fungi</taxon>
        <taxon>Dikarya</taxon>
        <taxon>Basidiomycota</taxon>
        <taxon>Agaricomycotina</taxon>
        <taxon>Agaricomycetes</taxon>
        <taxon>Agaricomycetidae</taxon>
        <taxon>Agaricales</taxon>
        <taxon>Agaricineae</taxon>
        <taxon>Psathyrellaceae</taxon>
        <taxon>Coprinellus</taxon>
    </lineage>
</organism>
<dbReference type="AlphaFoldDB" id="A0A4Y7TDV6"/>
<gene>
    <name evidence="6" type="ORF">FA13DRAFT_1813311</name>
</gene>
<dbReference type="SUPFAM" id="SSF52540">
    <property type="entry name" value="P-loop containing nucleoside triphosphate hydrolases"/>
    <property type="match status" value="1"/>
</dbReference>
<dbReference type="EMBL" id="QPFP01000015">
    <property type="protein sequence ID" value="TEB32356.1"/>
    <property type="molecule type" value="Genomic_DNA"/>
</dbReference>
<evidence type="ECO:0000256" key="3">
    <source>
        <dbReference type="ARBA" id="ARBA00022741"/>
    </source>
</evidence>
<evidence type="ECO:0000259" key="5">
    <source>
        <dbReference type="Pfam" id="PF00005"/>
    </source>
</evidence>
<keyword evidence="3" id="KW-0547">Nucleotide-binding</keyword>
<dbReference type="GO" id="GO:0005524">
    <property type="term" value="F:ATP binding"/>
    <property type="evidence" value="ECO:0007669"/>
    <property type="project" value="UniProtKB-KW"/>
</dbReference>
<keyword evidence="2" id="KW-0813">Transport</keyword>
<evidence type="ECO:0000313" key="6">
    <source>
        <dbReference type="EMBL" id="TEB32356.1"/>
    </source>
</evidence>
<dbReference type="PANTHER" id="PTHR42711">
    <property type="entry name" value="ABC TRANSPORTER ATP-BINDING PROTEIN"/>
    <property type="match status" value="1"/>
</dbReference>
<reference evidence="6 7" key="1">
    <citation type="journal article" date="2019" name="Nat. Ecol. Evol.">
        <title>Megaphylogeny resolves global patterns of mushroom evolution.</title>
        <authorList>
            <person name="Varga T."/>
            <person name="Krizsan K."/>
            <person name="Foldi C."/>
            <person name="Dima B."/>
            <person name="Sanchez-Garcia M."/>
            <person name="Sanchez-Ramirez S."/>
            <person name="Szollosi G.J."/>
            <person name="Szarkandi J.G."/>
            <person name="Papp V."/>
            <person name="Albert L."/>
            <person name="Andreopoulos W."/>
            <person name="Angelini C."/>
            <person name="Antonin V."/>
            <person name="Barry K.W."/>
            <person name="Bougher N.L."/>
            <person name="Buchanan P."/>
            <person name="Buyck B."/>
            <person name="Bense V."/>
            <person name="Catcheside P."/>
            <person name="Chovatia M."/>
            <person name="Cooper J."/>
            <person name="Damon W."/>
            <person name="Desjardin D."/>
            <person name="Finy P."/>
            <person name="Geml J."/>
            <person name="Haridas S."/>
            <person name="Hughes K."/>
            <person name="Justo A."/>
            <person name="Karasinski D."/>
            <person name="Kautmanova I."/>
            <person name="Kiss B."/>
            <person name="Kocsube S."/>
            <person name="Kotiranta H."/>
            <person name="LaButti K.M."/>
            <person name="Lechner B.E."/>
            <person name="Liimatainen K."/>
            <person name="Lipzen A."/>
            <person name="Lukacs Z."/>
            <person name="Mihaltcheva S."/>
            <person name="Morgado L.N."/>
            <person name="Niskanen T."/>
            <person name="Noordeloos M.E."/>
            <person name="Ohm R.A."/>
            <person name="Ortiz-Santana B."/>
            <person name="Ovrebo C."/>
            <person name="Racz N."/>
            <person name="Riley R."/>
            <person name="Savchenko A."/>
            <person name="Shiryaev A."/>
            <person name="Soop K."/>
            <person name="Spirin V."/>
            <person name="Szebenyi C."/>
            <person name="Tomsovsky M."/>
            <person name="Tulloss R.E."/>
            <person name="Uehling J."/>
            <person name="Grigoriev I.V."/>
            <person name="Vagvolgyi C."/>
            <person name="Papp T."/>
            <person name="Martin F.M."/>
            <person name="Miettinen O."/>
            <person name="Hibbett D.S."/>
            <person name="Nagy L.G."/>
        </authorList>
    </citation>
    <scope>NUCLEOTIDE SEQUENCE [LARGE SCALE GENOMIC DNA]</scope>
    <source>
        <strain evidence="6 7">FP101781</strain>
    </source>
</reference>
<keyword evidence="7" id="KW-1185">Reference proteome</keyword>
<dbReference type="PANTHER" id="PTHR42711:SF5">
    <property type="entry name" value="ABC TRANSPORTER ATP-BINDING PROTEIN NATA"/>
    <property type="match status" value="1"/>
</dbReference>
<proteinExistence type="inferred from homology"/>
<dbReference type="STRING" id="71717.A0A4Y7TDV6"/>
<feature type="domain" description="ABC transporter" evidence="5">
    <location>
        <begin position="99"/>
        <end position="166"/>
    </location>
</feature>
<name>A0A4Y7TDV6_COPMI</name>
<dbReference type="Gene3D" id="3.40.50.300">
    <property type="entry name" value="P-loop containing nucleotide triphosphate hydrolases"/>
    <property type="match status" value="1"/>
</dbReference>
<evidence type="ECO:0000256" key="4">
    <source>
        <dbReference type="ARBA" id="ARBA00022840"/>
    </source>
</evidence>